<dbReference type="AlphaFoldDB" id="A0A6J5VGT2"/>
<evidence type="ECO:0000313" key="4">
    <source>
        <dbReference type="Proteomes" id="UP000507222"/>
    </source>
</evidence>
<keyword evidence="5" id="KW-1185">Reference proteome</keyword>
<dbReference type="EMBL" id="CAEKDK010000006">
    <property type="protein sequence ID" value="CAB4285118.1"/>
    <property type="molecule type" value="Genomic_DNA"/>
</dbReference>
<evidence type="ECO:0000313" key="3">
    <source>
        <dbReference type="EMBL" id="CAB4315767.1"/>
    </source>
</evidence>
<accession>A0A6J5VGT2</accession>
<protein>
    <submittedName>
        <fullName evidence="2">Uncharacterized protein</fullName>
    </submittedName>
</protein>
<evidence type="ECO:0000313" key="5">
    <source>
        <dbReference type="Proteomes" id="UP000507245"/>
    </source>
</evidence>
<dbReference type="EMBL" id="CAEKKB010000006">
    <property type="protein sequence ID" value="CAB4315767.1"/>
    <property type="molecule type" value="Genomic_DNA"/>
</dbReference>
<reference evidence="2 4" key="2">
    <citation type="submission" date="2020-05" db="EMBL/GenBank/DDBJ databases">
        <authorList>
            <person name="Campoy J."/>
            <person name="Schneeberger K."/>
            <person name="Spophaly S."/>
        </authorList>
    </citation>
    <scope>NUCLEOTIDE SEQUENCE [LARGE SCALE GENOMIC DNA]</scope>
    <source>
        <strain evidence="2">PruArmRojPasFocal</strain>
    </source>
</reference>
<dbReference type="OrthoDB" id="10554211at2759"/>
<feature type="region of interest" description="Disordered" evidence="1">
    <location>
        <begin position="53"/>
        <end position="89"/>
    </location>
</feature>
<dbReference type="Proteomes" id="UP000507222">
    <property type="component" value="Unassembled WGS sequence"/>
</dbReference>
<dbReference type="Proteomes" id="UP000507245">
    <property type="component" value="Unassembled WGS sequence"/>
</dbReference>
<sequence>MLLPLPIPIYLLPPLPLTCSTFLQPTAEHLRLRLRNSPALHCFMIENHARDAHTVHPQKTKKKKSIETKATDSNAVTSGQTTSSTIDRLSSGHHLSRLRGAHPIGDLNADADRHQDILSCSLDCSLHFSDPALAFSLVSTGFVFVRRRGREGERERGFYTWMRAMAKW</sequence>
<evidence type="ECO:0000256" key="1">
    <source>
        <dbReference type="SAM" id="MobiDB-lite"/>
    </source>
</evidence>
<gene>
    <name evidence="2" type="ORF">CURHAP_LOCUS40837</name>
    <name evidence="3" type="ORF">ORAREDHAP_LOCUS40546</name>
</gene>
<feature type="compositionally biased region" description="Polar residues" evidence="1">
    <location>
        <begin position="72"/>
        <end position="88"/>
    </location>
</feature>
<name>A0A6J5VGT2_PRUAR</name>
<organism evidence="2 4">
    <name type="scientific">Prunus armeniaca</name>
    <name type="common">Apricot</name>
    <name type="synonym">Armeniaca vulgaris</name>
    <dbReference type="NCBI Taxonomy" id="36596"/>
    <lineage>
        <taxon>Eukaryota</taxon>
        <taxon>Viridiplantae</taxon>
        <taxon>Streptophyta</taxon>
        <taxon>Embryophyta</taxon>
        <taxon>Tracheophyta</taxon>
        <taxon>Spermatophyta</taxon>
        <taxon>Magnoliopsida</taxon>
        <taxon>eudicotyledons</taxon>
        <taxon>Gunneridae</taxon>
        <taxon>Pentapetalae</taxon>
        <taxon>rosids</taxon>
        <taxon>fabids</taxon>
        <taxon>Rosales</taxon>
        <taxon>Rosaceae</taxon>
        <taxon>Amygdaloideae</taxon>
        <taxon>Amygdaleae</taxon>
        <taxon>Prunus</taxon>
    </lineage>
</organism>
<reference evidence="5" key="1">
    <citation type="journal article" date="2020" name="Genome Biol.">
        <title>Gamete binning: chromosome-level and haplotype-resolved genome assembly enabled by high-throughput single-cell sequencing of gamete genomes.</title>
        <authorList>
            <person name="Campoy J.A."/>
            <person name="Sun H."/>
            <person name="Goel M."/>
            <person name="Jiao W.-B."/>
            <person name="Folz-Donahue K."/>
            <person name="Wang N."/>
            <person name="Rubio M."/>
            <person name="Liu C."/>
            <person name="Kukat C."/>
            <person name="Ruiz D."/>
            <person name="Huettel B."/>
            <person name="Schneeberger K."/>
        </authorList>
    </citation>
    <scope>NUCLEOTIDE SEQUENCE [LARGE SCALE GENOMIC DNA]</scope>
    <source>
        <strain evidence="5">cv. Rojo Pasion</strain>
    </source>
</reference>
<evidence type="ECO:0000313" key="2">
    <source>
        <dbReference type="EMBL" id="CAB4285118.1"/>
    </source>
</evidence>
<proteinExistence type="predicted"/>